<dbReference type="RefSeq" id="WP_281486130.1">
    <property type="nucleotide sequence ID" value="NZ_CP124543.1"/>
</dbReference>
<evidence type="ECO:0000313" key="2">
    <source>
        <dbReference type="EMBL" id="WGV28924.1"/>
    </source>
</evidence>
<dbReference type="Gene3D" id="3.40.50.150">
    <property type="entry name" value="Vaccinia Virus protein VP39"/>
    <property type="match status" value="1"/>
</dbReference>
<sequence>MADETVLELAAGLGNSVIALAKRYNIQAVGIEKDPNLVAKARAKARSAGLSDRVKFIEKTIINYHKL</sequence>
<evidence type="ECO:0000259" key="1">
    <source>
        <dbReference type="Pfam" id="PF13649"/>
    </source>
</evidence>
<dbReference type="GO" id="GO:0008168">
    <property type="term" value="F:methyltransferase activity"/>
    <property type="evidence" value="ECO:0007669"/>
    <property type="project" value="UniProtKB-KW"/>
</dbReference>
<keyword evidence="3" id="KW-1185">Reference proteome</keyword>
<dbReference type="InterPro" id="IPR029063">
    <property type="entry name" value="SAM-dependent_MTases_sf"/>
</dbReference>
<protein>
    <submittedName>
        <fullName evidence="2">Methyltransferase domain-containing protein</fullName>
    </submittedName>
</protein>
<gene>
    <name evidence="2" type="ORF">QI031_26660</name>
</gene>
<dbReference type="AlphaFoldDB" id="A0AAJ6NY70"/>
<keyword evidence="2" id="KW-0808">Transferase</keyword>
<proteinExistence type="predicted"/>
<name>A0AAJ6NY70_9CYAN</name>
<dbReference type="EMBL" id="CP124543">
    <property type="protein sequence ID" value="WGV28924.1"/>
    <property type="molecule type" value="Genomic_DNA"/>
</dbReference>
<dbReference type="InterPro" id="IPR041698">
    <property type="entry name" value="Methyltransf_25"/>
</dbReference>
<accession>A0AAJ6NY70</accession>
<dbReference type="GO" id="GO:0032259">
    <property type="term" value="P:methylation"/>
    <property type="evidence" value="ECO:0007669"/>
    <property type="project" value="UniProtKB-KW"/>
</dbReference>
<evidence type="ECO:0000313" key="3">
    <source>
        <dbReference type="Proteomes" id="UP001223520"/>
    </source>
</evidence>
<keyword evidence="2" id="KW-0489">Methyltransferase</keyword>
<dbReference type="Pfam" id="PF13649">
    <property type="entry name" value="Methyltransf_25"/>
    <property type="match status" value="1"/>
</dbReference>
<dbReference type="Proteomes" id="UP001223520">
    <property type="component" value="Chromosome"/>
</dbReference>
<organism evidence="2 3">
    <name type="scientific">Halotia branconii CENA392</name>
    <dbReference type="NCBI Taxonomy" id="1539056"/>
    <lineage>
        <taxon>Bacteria</taxon>
        <taxon>Bacillati</taxon>
        <taxon>Cyanobacteriota</taxon>
        <taxon>Cyanophyceae</taxon>
        <taxon>Nostocales</taxon>
        <taxon>Nodulariaceae</taxon>
        <taxon>Halotia</taxon>
    </lineage>
</organism>
<feature type="domain" description="Methyltransferase" evidence="1">
    <location>
        <begin position="6"/>
        <end position="61"/>
    </location>
</feature>
<dbReference type="SUPFAM" id="SSF53335">
    <property type="entry name" value="S-adenosyl-L-methionine-dependent methyltransferases"/>
    <property type="match status" value="1"/>
</dbReference>
<reference evidence="2 3" key="1">
    <citation type="journal article" date="2023" name="Limnol Oceanogr Lett">
        <title>Environmental adaptations by the intertidal Antarctic cyanobacterium Halotia branconii CENA392 as revealed using long-read genome sequencing.</title>
        <authorList>
            <person name="Dextro R.B."/>
            <person name="Delbaje E."/>
            <person name="Freitas P.N.N."/>
            <person name="Geraldes V."/>
            <person name="Pinto E."/>
            <person name="Long P.F."/>
            <person name="Fiore M.F."/>
        </authorList>
    </citation>
    <scope>NUCLEOTIDE SEQUENCE [LARGE SCALE GENOMIC DNA]</scope>
    <source>
        <strain evidence="2 3">CENA392</strain>
    </source>
</reference>
<dbReference type="KEGG" id="hbq:QI031_26660"/>